<evidence type="ECO:0000256" key="4">
    <source>
        <dbReference type="ARBA" id="ARBA00023152"/>
    </source>
</evidence>
<dbReference type="Proteomes" id="UP000237222">
    <property type="component" value="Unassembled WGS sequence"/>
</dbReference>
<comment type="similarity">
    <text evidence="2 7 8">Belongs to the GPI family.</text>
</comment>
<dbReference type="UniPathway" id="UPA00138"/>
<name>A0A2S4HG12_9GAMM</name>
<dbReference type="GO" id="GO:0005829">
    <property type="term" value="C:cytosol"/>
    <property type="evidence" value="ECO:0007669"/>
    <property type="project" value="TreeGrafter"/>
</dbReference>
<accession>A0A2S4HG12</accession>
<comment type="catalytic activity">
    <reaction evidence="6 7 8">
        <text>alpha-D-glucose 6-phosphate = beta-D-fructose 6-phosphate</text>
        <dbReference type="Rhea" id="RHEA:11816"/>
        <dbReference type="ChEBI" id="CHEBI:57634"/>
        <dbReference type="ChEBI" id="CHEBI:58225"/>
        <dbReference type="EC" id="5.3.1.9"/>
    </reaction>
</comment>
<dbReference type="CDD" id="cd05016">
    <property type="entry name" value="SIS_PGI_2"/>
    <property type="match status" value="1"/>
</dbReference>
<dbReference type="PRINTS" id="PR00662">
    <property type="entry name" value="G6PISOMERASE"/>
</dbReference>
<dbReference type="SUPFAM" id="SSF53697">
    <property type="entry name" value="SIS domain"/>
    <property type="match status" value="1"/>
</dbReference>
<dbReference type="EC" id="5.3.1.9" evidence="7"/>
<dbReference type="Gene3D" id="1.10.1390.10">
    <property type="match status" value="1"/>
</dbReference>
<evidence type="ECO:0000313" key="9">
    <source>
        <dbReference type="EMBL" id="POP52935.1"/>
    </source>
</evidence>
<dbReference type="InterPro" id="IPR035482">
    <property type="entry name" value="SIS_PGI_2"/>
</dbReference>
<evidence type="ECO:0000256" key="8">
    <source>
        <dbReference type="RuleBase" id="RU000612"/>
    </source>
</evidence>
<dbReference type="GO" id="GO:0006094">
    <property type="term" value="P:gluconeogenesis"/>
    <property type="evidence" value="ECO:0007669"/>
    <property type="project" value="UniProtKB-UniRule"/>
</dbReference>
<evidence type="ECO:0000256" key="1">
    <source>
        <dbReference type="ARBA" id="ARBA00004926"/>
    </source>
</evidence>
<keyword evidence="5 7" id="KW-0413">Isomerase</keyword>
<dbReference type="PANTHER" id="PTHR11469:SF1">
    <property type="entry name" value="GLUCOSE-6-PHOSPHATE ISOMERASE"/>
    <property type="match status" value="1"/>
</dbReference>
<feature type="active site" evidence="7">
    <location>
        <position position="413"/>
    </location>
</feature>
<evidence type="ECO:0000256" key="6">
    <source>
        <dbReference type="ARBA" id="ARBA00029321"/>
    </source>
</evidence>
<dbReference type="CDD" id="cd05015">
    <property type="entry name" value="SIS_PGI_1"/>
    <property type="match status" value="1"/>
</dbReference>
<dbReference type="EMBL" id="PQGG01000020">
    <property type="protein sequence ID" value="POP52935.1"/>
    <property type="molecule type" value="Genomic_DNA"/>
</dbReference>
<dbReference type="GO" id="GO:0004347">
    <property type="term" value="F:glucose-6-phosphate isomerase activity"/>
    <property type="evidence" value="ECO:0007669"/>
    <property type="project" value="UniProtKB-UniRule"/>
</dbReference>
<organism evidence="9 10">
    <name type="scientific">Zhongshania marina</name>
    <dbReference type="NCBI Taxonomy" id="2304603"/>
    <lineage>
        <taxon>Bacteria</taxon>
        <taxon>Pseudomonadati</taxon>
        <taxon>Pseudomonadota</taxon>
        <taxon>Gammaproteobacteria</taxon>
        <taxon>Cellvibrionales</taxon>
        <taxon>Spongiibacteraceae</taxon>
        <taxon>Zhongshania</taxon>
    </lineage>
</organism>
<dbReference type="UniPathway" id="UPA00109">
    <property type="reaction ID" value="UER00181"/>
</dbReference>
<dbReference type="InterPro" id="IPR046348">
    <property type="entry name" value="SIS_dom_sf"/>
</dbReference>
<comment type="pathway">
    <text evidence="1 7 8">Carbohydrate degradation; glycolysis; D-glyceraldehyde 3-phosphate and glycerone phosphate from D-glucose: step 2/4.</text>
</comment>
<comment type="subcellular location">
    <subcellularLocation>
        <location evidence="7">Cytoplasm</location>
    </subcellularLocation>
</comment>
<dbReference type="GO" id="GO:0051156">
    <property type="term" value="P:glucose 6-phosphate metabolic process"/>
    <property type="evidence" value="ECO:0007669"/>
    <property type="project" value="TreeGrafter"/>
</dbReference>
<keyword evidence="7" id="KW-0963">Cytoplasm</keyword>
<evidence type="ECO:0000256" key="2">
    <source>
        <dbReference type="ARBA" id="ARBA00006604"/>
    </source>
</evidence>
<keyword evidence="4 7" id="KW-0324">Glycolysis</keyword>
<evidence type="ECO:0000256" key="3">
    <source>
        <dbReference type="ARBA" id="ARBA00022432"/>
    </source>
</evidence>
<feature type="active site" description="Proton donor" evidence="7">
    <location>
        <position position="382"/>
    </location>
</feature>
<evidence type="ECO:0000313" key="10">
    <source>
        <dbReference type="Proteomes" id="UP000237222"/>
    </source>
</evidence>
<dbReference type="InterPro" id="IPR023096">
    <property type="entry name" value="G6P_Isomerase_C"/>
</dbReference>
<dbReference type="NCBIfam" id="NF001211">
    <property type="entry name" value="PRK00179.1"/>
    <property type="match status" value="1"/>
</dbReference>
<dbReference type="Gene3D" id="3.40.50.10490">
    <property type="entry name" value="Glucose-6-phosphate isomerase like protein, domain 1"/>
    <property type="match status" value="2"/>
</dbReference>
<dbReference type="GO" id="GO:0006096">
    <property type="term" value="P:glycolytic process"/>
    <property type="evidence" value="ECO:0007669"/>
    <property type="project" value="UniProtKB-UniRule"/>
</dbReference>
<dbReference type="AlphaFoldDB" id="A0A2S4HG12"/>
<dbReference type="InterPro" id="IPR018189">
    <property type="entry name" value="Phosphoglucose_isomerase_CS"/>
</dbReference>
<dbReference type="GO" id="GO:0097367">
    <property type="term" value="F:carbohydrate derivative binding"/>
    <property type="evidence" value="ECO:0007669"/>
    <property type="project" value="InterPro"/>
</dbReference>
<dbReference type="Pfam" id="PF00342">
    <property type="entry name" value="PGI"/>
    <property type="match status" value="1"/>
</dbReference>
<dbReference type="InterPro" id="IPR035476">
    <property type="entry name" value="SIS_PGI_1"/>
</dbReference>
<feature type="active site" evidence="7">
    <location>
        <position position="541"/>
    </location>
</feature>
<dbReference type="PANTHER" id="PTHR11469">
    <property type="entry name" value="GLUCOSE-6-PHOSPHATE ISOMERASE"/>
    <property type="match status" value="1"/>
</dbReference>
<comment type="function">
    <text evidence="7">Catalyzes the reversible isomerization of glucose-6-phosphate to fructose-6-phosphate.</text>
</comment>
<dbReference type="GO" id="GO:0048029">
    <property type="term" value="F:monosaccharide binding"/>
    <property type="evidence" value="ECO:0007669"/>
    <property type="project" value="TreeGrafter"/>
</dbReference>
<dbReference type="PROSITE" id="PS00174">
    <property type="entry name" value="P_GLUCOSE_ISOMERASE_2"/>
    <property type="match status" value="1"/>
</dbReference>
<sequence>MKPLQFKPFSLGRKIPAPLNGYLKGLAVSSTPSYGVISPYDSNTRSTLLSLAQQSISTPLSQRFQEDPKRAERYSAEIGPLFVDYSKHHIDSNILDTLCTIARNRGVTTQLAALRTGAHLNNTENRAVNYPSLRRWAVDQQSGDSAIDSMYSNMAALVNDIHSGKLRGQTGKAFTDLVNIGIGGSDFGPRLICDALSNQDEPLLKTHFAANIDPSVISEVLATVPAETTLFIVASKSFGTQETRSNATAARNWLCSELKCDDVDQHFIAITSRPESAKTFGIREDLILTVPEWIGGRFSVWSGFGLAIALSTGMENFLAFLGGGHDIDQHVEHSPLESNIPVILGLLDVWYRNAWGISSQAVLPYEHHLKLLPIYLQQLFMESAGKSVSSDGEILQHGTGGVIWGTEGTNGQHSFHQLLHQGSDTIPCDFIASLHSYNPVGEQHQNLIANCFSQSLVLMQGQSAAEIETSLTSNGMPAVDAKKLAQHKAMLGNRPSTTILMNQLTPRALGALIALYEYRLFSASFVWGINPFDQWGVELGKQISQTLMGALSGKESPELDSSTAQLITRYKQAQQT</sequence>
<gene>
    <name evidence="7" type="primary">pgi</name>
    <name evidence="9" type="ORF">C0068_09290</name>
</gene>
<reference evidence="9" key="1">
    <citation type="submission" date="2018-01" db="EMBL/GenBank/DDBJ databases">
        <authorList>
            <person name="Yu X.-D."/>
        </authorList>
    </citation>
    <scope>NUCLEOTIDE SEQUENCE</scope>
    <source>
        <strain evidence="9">ZX-21</strain>
    </source>
</reference>
<keyword evidence="3 7" id="KW-0312">Gluconeogenesis</keyword>
<dbReference type="HAMAP" id="MF_00473">
    <property type="entry name" value="G6P_isomerase"/>
    <property type="match status" value="1"/>
</dbReference>
<dbReference type="InterPro" id="IPR001672">
    <property type="entry name" value="G6P_Isomerase"/>
</dbReference>
<protein>
    <recommendedName>
        <fullName evidence="7">Glucose-6-phosphate isomerase</fullName>
        <shortName evidence="7">GPI</shortName>
        <ecNumber evidence="7">5.3.1.9</ecNumber>
    </recommendedName>
    <alternativeName>
        <fullName evidence="7">Phosphoglucose isomerase</fullName>
        <shortName evidence="7">PGI</shortName>
    </alternativeName>
    <alternativeName>
        <fullName evidence="7">Phosphohexose isomerase</fullName>
        <shortName evidence="7">PHI</shortName>
    </alternativeName>
</protein>
<evidence type="ECO:0000256" key="5">
    <source>
        <dbReference type="ARBA" id="ARBA00023235"/>
    </source>
</evidence>
<dbReference type="PROSITE" id="PS51463">
    <property type="entry name" value="P_GLUCOSE_ISOMERASE_3"/>
    <property type="match status" value="1"/>
</dbReference>
<comment type="pathway">
    <text evidence="7">Carbohydrate biosynthesis; gluconeogenesis.</text>
</comment>
<comment type="caution">
    <text evidence="9">The sequence shown here is derived from an EMBL/GenBank/DDBJ whole genome shotgun (WGS) entry which is preliminary data.</text>
</comment>
<evidence type="ECO:0000256" key="7">
    <source>
        <dbReference type="HAMAP-Rule" id="MF_00473"/>
    </source>
</evidence>
<proteinExistence type="inferred from homology"/>